<dbReference type="Gene3D" id="3.30.430.20">
    <property type="entry name" value="Gnk2 domain, C-X8-C-X2-C motif"/>
    <property type="match status" value="4"/>
</dbReference>
<keyword evidence="8" id="KW-0675">Receptor</keyword>
<evidence type="ECO:0000256" key="9">
    <source>
        <dbReference type="SAM" id="MobiDB-lite"/>
    </source>
</evidence>
<evidence type="ECO:0000256" key="3">
    <source>
        <dbReference type="ARBA" id="ARBA00022729"/>
    </source>
</evidence>
<comment type="caution">
    <text evidence="13">The sequence shown here is derived from an EMBL/GenBank/DDBJ whole genome shotgun (WGS) entry which is preliminary data.</text>
</comment>
<feature type="domain" description="Gnk2-homologous" evidence="12">
    <location>
        <begin position="533"/>
        <end position="631"/>
    </location>
</feature>
<dbReference type="InterPro" id="IPR052059">
    <property type="entry name" value="CR_Ser/Thr_kinase"/>
</dbReference>
<feature type="transmembrane region" description="Helical" evidence="10">
    <location>
        <begin position="650"/>
        <end position="671"/>
    </location>
</feature>
<evidence type="ECO:0000256" key="11">
    <source>
        <dbReference type="SAM" id="SignalP"/>
    </source>
</evidence>
<feature type="signal peptide" evidence="11">
    <location>
        <begin position="1"/>
        <end position="22"/>
    </location>
</feature>
<evidence type="ECO:0000256" key="10">
    <source>
        <dbReference type="SAM" id="Phobius"/>
    </source>
</evidence>
<sequence>MVASLGTLMIIFTAFWIPGGHADARTDVVSRSCGKVNATSPEIARQRYSSMLQKMKGEMCGDRKFAISESGEAPDKVYMLSQCMDDLSNNECEACFTQVYQLLQHCLPANGGRVYLDGCFARFENYNFFKEVKGPADSRRCGSDVETDKGFKELVEQVVMKMVVKAPANNGFAEEEDNANGLSAYGIASCWKTLDNQSCSTCLDHAASSSLSCLPSIEGRALNAGCYLRYSYYEFSNSKGSKKEKSGNYHALLYCSYVIYGFAVCVLAIWVGFYLGKITYRRKLRRTMQKGVEVDLSSLHGALQFLQFKYSTIDRATESFCEANKLGRGGYGEVFKTWKHFQAYTVSEIIDNSMEKSPENMEEMKRVVWVGLLCTQESASHRPTMKNVVEMLKHKDMKLPIPSKPPFTDESLSLSDPRISQSGLFCSPNKLATKNFIPTFVKEMETLSQLLTSSHFATYHVNVTTIVPPIYGLAQCHHDLSQTDCLLCFAASRTKLPRCLPSPSARIYLDGCFLRYDNYSFYHESTSPLIDSVKCSSQNATVSGYEDRNRFTESVGYAVGNVTRIAEGSGGFGVVSVNGVYALAQCWESVGRDGCRECLEKAGRAVRGCDVKREGRGLNAGCYLRYSDHKFFSDGGETDNDHESSRLGSIIATVLATFAFVMLFLFAAYVVHARLSKIKEHNNFGLVSPSIKKSYLSFKYETLEKATDYFNPSKKLGQGGSGSVYLGTLPNGKTVASAFNCINVQTFAILENFNFMCLTFVCISISDYECDCLIAQEISSMISISKNIIYSKDASGYMAPEYLIRGQLTEKADVYSFGILILEIVCGRRNNTFTTHANSPLQTVWLLHRSNQLVEAVDPNLKDDFPAKEACDVLRIGLLCTQAAVALRPSMAQVIRMLTDENCEIPVPNQPPFLNANVLNSCSTDSFITNAAAKIDVSYTSSESSSMQGSDGQSRSRESTHK</sequence>
<feature type="transmembrane region" description="Helical" evidence="10">
    <location>
        <begin position="251"/>
        <end position="276"/>
    </location>
</feature>
<keyword evidence="4" id="KW-0677">Repeat</keyword>
<keyword evidence="14" id="KW-1185">Reference proteome</keyword>
<gene>
    <name evidence="13" type="ORF">JRO89_XS01G0237100</name>
</gene>
<evidence type="ECO:0000256" key="6">
    <source>
        <dbReference type="ARBA" id="ARBA00022777"/>
    </source>
</evidence>
<reference evidence="13 14" key="1">
    <citation type="submission" date="2021-02" db="EMBL/GenBank/DDBJ databases">
        <title>Plant Genome Project.</title>
        <authorList>
            <person name="Zhang R.-G."/>
        </authorList>
    </citation>
    <scope>NUCLEOTIDE SEQUENCE [LARGE SCALE GENOMIC DNA]</scope>
    <source>
        <tissue evidence="13">Leaves</tissue>
    </source>
</reference>
<feature type="chain" id="PRO_5045128241" description="Gnk2-homologous domain-containing protein" evidence="11">
    <location>
        <begin position="23"/>
        <end position="962"/>
    </location>
</feature>
<feature type="domain" description="Gnk2-homologous" evidence="12">
    <location>
        <begin position="418"/>
        <end position="521"/>
    </location>
</feature>
<dbReference type="InterPro" id="IPR038408">
    <property type="entry name" value="GNK2_sf"/>
</dbReference>
<dbReference type="Proteomes" id="UP000827721">
    <property type="component" value="Unassembled WGS sequence"/>
</dbReference>
<feature type="region of interest" description="Disordered" evidence="9">
    <location>
        <begin position="939"/>
        <end position="962"/>
    </location>
</feature>
<dbReference type="InterPro" id="IPR002902">
    <property type="entry name" value="GNK2"/>
</dbReference>
<dbReference type="PANTHER" id="PTHR47973">
    <property type="entry name" value="CYSTEINE-RICH RECEPTOR-LIKE PROTEIN KINASE 3"/>
    <property type="match status" value="1"/>
</dbReference>
<dbReference type="PROSITE" id="PS51473">
    <property type="entry name" value="GNK2"/>
    <property type="match status" value="4"/>
</dbReference>
<organism evidence="13 14">
    <name type="scientific">Xanthoceras sorbifolium</name>
    <dbReference type="NCBI Taxonomy" id="99658"/>
    <lineage>
        <taxon>Eukaryota</taxon>
        <taxon>Viridiplantae</taxon>
        <taxon>Streptophyta</taxon>
        <taxon>Embryophyta</taxon>
        <taxon>Tracheophyta</taxon>
        <taxon>Spermatophyta</taxon>
        <taxon>Magnoliopsida</taxon>
        <taxon>eudicotyledons</taxon>
        <taxon>Gunneridae</taxon>
        <taxon>Pentapetalae</taxon>
        <taxon>rosids</taxon>
        <taxon>malvids</taxon>
        <taxon>Sapindales</taxon>
        <taxon>Sapindaceae</taxon>
        <taxon>Xanthoceroideae</taxon>
        <taxon>Xanthoceras</taxon>
    </lineage>
</organism>
<keyword evidence="10" id="KW-1133">Transmembrane helix</keyword>
<dbReference type="SUPFAM" id="SSF56112">
    <property type="entry name" value="Protein kinase-like (PK-like)"/>
    <property type="match status" value="1"/>
</dbReference>
<dbReference type="Pfam" id="PF01657">
    <property type="entry name" value="Stress-antifung"/>
    <property type="match status" value="4"/>
</dbReference>
<feature type="domain" description="Gnk2-homologous" evidence="12">
    <location>
        <begin position="26"/>
        <end position="128"/>
    </location>
</feature>
<keyword evidence="6" id="KW-0418">Kinase</keyword>
<keyword evidence="7" id="KW-0067">ATP-binding</keyword>
<evidence type="ECO:0000256" key="8">
    <source>
        <dbReference type="ARBA" id="ARBA00023170"/>
    </source>
</evidence>
<keyword evidence="10" id="KW-0472">Membrane</keyword>
<dbReference type="InterPro" id="IPR011009">
    <property type="entry name" value="Kinase-like_dom_sf"/>
</dbReference>
<dbReference type="Gene3D" id="1.10.510.10">
    <property type="entry name" value="Transferase(Phosphotransferase) domain 1"/>
    <property type="match status" value="1"/>
</dbReference>
<feature type="compositionally biased region" description="Low complexity" evidence="9">
    <location>
        <begin position="939"/>
        <end position="953"/>
    </location>
</feature>
<evidence type="ECO:0000256" key="2">
    <source>
        <dbReference type="ARBA" id="ARBA00022679"/>
    </source>
</evidence>
<dbReference type="CDD" id="cd23509">
    <property type="entry name" value="Gnk2-like"/>
    <property type="match status" value="4"/>
</dbReference>
<keyword evidence="2" id="KW-0808">Transferase</keyword>
<evidence type="ECO:0000313" key="13">
    <source>
        <dbReference type="EMBL" id="KAH7577331.1"/>
    </source>
</evidence>
<protein>
    <recommendedName>
        <fullName evidence="12">Gnk2-homologous domain-containing protein</fullName>
    </recommendedName>
</protein>
<name>A0ABQ8IL56_9ROSI</name>
<evidence type="ECO:0000313" key="14">
    <source>
        <dbReference type="Proteomes" id="UP000827721"/>
    </source>
</evidence>
<dbReference type="EMBL" id="JAFEMO010000001">
    <property type="protein sequence ID" value="KAH7577331.1"/>
    <property type="molecule type" value="Genomic_DNA"/>
</dbReference>
<evidence type="ECO:0000259" key="12">
    <source>
        <dbReference type="PROSITE" id="PS51473"/>
    </source>
</evidence>
<keyword evidence="5" id="KW-0547">Nucleotide-binding</keyword>
<proteinExistence type="predicted"/>
<evidence type="ECO:0000256" key="1">
    <source>
        <dbReference type="ARBA" id="ARBA00022527"/>
    </source>
</evidence>
<keyword evidence="3 11" id="KW-0732">Signal</keyword>
<keyword evidence="1" id="KW-0723">Serine/threonine-protein kinase</keyword>
<dbReference type="Pfam" id="PF07714">
    <property type="entry name" value="PK_Tyr_Ser-Thr"/>
    <property type="match status" value="1"/>
</dbReference>
<accession>A0ABQ8IL56</accession>
<dbReference type="Gene3D" id="3.30.200.20">
    <property type="entry name" value="Phosphorylase Kinase, domain 1"/>
    <property type="match status" value="2"/>
</dbReference>
<evidence type="ECO:0000256" key="7">
    <source>
        <dbReference type="ARBA" id="ARBA00022840"/>
    </source>
</evidence>
<keyword evidence="10" id="KW-0812">Transmembrane</keyword>
<evidence type="ECO:0000256" key="4">
    <source>
        <dbReference type="ARBA" id="ARBA00022737"/>
    </source>
</evidence>
<feature type="domain" description="Gnk2-homologous" evidence="12">
    <location>
        <begin position="133"/>
        <end position="235"/>
    </location>
</feature>
<dbReference type="InterPro" id="IPR001245">
    <property type="entry name" value="Ser-Thr/Tyr_kinase_cat_dom"/>
</dbReference>
<evidence type="ECO:0000256" key="5">
    <source>
        <dbReference type="ARBA" id="ARBA00022741"/>
    </source>
</evidence>